<reference evidence="4 5" key="1">
    <citation type="submission" date="2019-07" db="EMBL/GenBank/DDBJ databases">
        <title>Whole genome shotgun sequence of Halomonas halophila NBRC 102604.</title>
        <authorList>
            <person name="Hosoyama A."/>
            <person name="Uohara A."/>
            <person name="Ohji S."/>
            <person name="Ichikawa N."/>
        </authorList>
    </citation>
    <scope>NUCLEOTIDE SEQUENCE [LARGE SCALE GENOMIC DNA]</scope>
    <source>
        <strain evidence="4 5">NBRC 102604</strain>
    </source>
</reference>
<dbReference type="InterPro" id="IPR013099">
    <property type="entry name" value="K_chnl_dom"/>
</dbReference>
<dbReference type="InterPro" id="IPR050721">
    <property type="entry name" value="Trk_Ktr_HKT_K-transport"/>
</dbReference>
<dbReference type="InterPro" id="IPR036291">
    <property type="entry name" value="NAD(P)-bd_dom_sf"/>
</dbReference>
<evidence type="ECO:0000256" key="1">
    <source>
        <dbReference type="SAM" id="Phobius"/>
    </source>
</evidence>
<keyword evidence="1" id="KW-1133">Transmembrane helix</keyword>
<proteinExistence type="predicted"/>
<dbReference type="SUPFAM" id="SSF81324">
    <property type="entry name" value="Voltage-gated potassium channels"/>
    <property type="match status" value="1"/>
</dbReference>
<name>A0ABQ0U4T5_9GAMM</name>
<protein>
    <submittedName>
        <fullName evidence="4">Potassium channel protein</fullName>
    </submittedName>
</protein>
<keyword evidence="4" id="KW-0407">Ion channel</keyword>
<dbReference type="Gene3D" id="1.10.287.70">
    <property type="match status" value="1"/>
</dbReference>
<keyword evidence="5" id="KW-1185">Reference proteome</keyword>
<evidence type="ECO:0000313" key="4">
    <source>
        <dbReference type="EMBL" id="GEK72019.1"/>
    </source>
</evidence>
<sequence>MFRVSWSFLLFVTLMHLLLSWIAMAAAGEAVASAPVTWLYFYVTTASTVGYGDFSPVTASGQLVAALWLIPGGIAIFAALIGKATMTISTYWRHLVEGRSDYRALNGHTLVIGWHGETTRNIINILRADSELPDDIVLCVCQDLSNPMPGDIKFVRGESFANAELLQRAGVAGASRIIIYDDSDERVATIALSVYPLKSERCHIVAHCGDPDTAAMLRRTLPGIECTEALAIEMLVRSSTDAGISRVVNELLSVTHGATQYQACLPATQDMTYGELFARAKRQRDVTLLGISDSNEEDGNLLNPPGDVVLHEGDVIFYMGNKRLSEHELMTLLAPSAAVTR</sequence>
<keyword evidence="2" id="KW-0732">Signal</keyword>
<dbReference type="PANTHER" id="PTHR43833:SF9">
    <property type="entry name" value="POTASSIUM CHANNEL PROTEIN YUGO-RELATED"/>
    <property type="match status" value="1"/>
</dbReference>
<dbReference type="PANTHER" id="PTHR43833">
    <property type="entry name" value="POTASSIUM CHANNEL PROTEIN 2-RELATED-RELATED"/>
    <property type="match status" value="1"/>
</dbReference>
<dbReference type="Gene3D" id="3.40.50.720">
    <property type="entry name" value="NAD(P)-binding Rossmann-like Domain"/>
    <property type="match status" value="1"/>
</dbReference>
<accession>A0ABQ0U4T5</accession>
<organism evidence="4 5">
    <name type="scientific">Halomonas halophila</name>
    <dbReference type="NCBI Taxonomy" id="29573"/>
    <lineage>
        <taxon>Bacteria</taxon>
        <taxon>Pseudomonadati</taxon>
        <taxon>Pseudomonadota</taxon>
        <taxon>Gammaproteobacteria</taxon>
        <taxon>Oceanospirillales</taxon>
        <taxon>Halomonadaceae</taxon>
        <taxon>Halomonas</taxon>
    </lineage>
</organism>
<keyword evidence="4" id="KW-0813">Transport</keyword>
<keyword evidence="1" id="KW-0812">Transmembrane</keyword>
<feature type="signal peptide" evidence="2">
    <location>
        <begin position="1"/>
        <end position="25"/>
    </location>
</feature>
<dbReference type="Proteomes" id="UP000321121">
    <property type="component" value="Unassembled WGS sequence"/>
</dbReference>
<evidence type="ECO:0000259" key="3">
    <source>
        <dbReference type="Pfam" id="PF07885"/>
    </source>
</evidence>
<evidence type="ECO:0000256" key="2">
    <source>
        <dbReference type="SAM" id="SignalP"/>
    </source>
</evidence>
<comment type="caution">
    <text evidence="4">The sequence shown here is derived from an EMBL/GenBank/DDBJ whole genome shotgun (WGS) entry which is preliminary data.</text>
</comment>
<dbReference type="Pfam" id="PF07885">
    <property type="entry name" value="Ion_trans_2"/>
    <property type="match status" value="1"/>
</dbReference>
<dbReference type="EMBL" id="BJUS01000003">
    <property type="protein sequence ID" value="GEK72019.1"/>
    <property type="molecule type" value="Genomic_DNA"/>
</dbReference>
<keyword evidence="4" id="KW-0406">Ion transport</keyword>
<dbReference type="GO" id="GO:0034220">
    <property type="term" value="P:monoatomic ion transmembrane transport"/>
    <property type="evidence" value="ECO:0007669"/>
    <property type="project" value="UniProtKB-KW"/>
</dbReference>
<dbReference type="SUPFAM" id="SSF51735">
    <property type="entry name" value="NAD(P)-binding Rossmann-fold domains"/>
    <property type="match status" value="1"/>
</dbReference>
<evidence type="ECO:0000313" key="5">
    <source>
        <dbReference type="Proteomes" id="UP000321121"/>
    </source>
</evidence>
<feature type="chain" id="PRO_5046769790" evidence="2">
    <location>
        <begin position="26"/>
        <end position="341"/>
    </location>
</feature>
<keyword evidence="1" id="KW-0472">Membrane</keyword>
<feature type="domain" description="Potassium channel" evidence="3">
    <location>
        <begin position="14"/>
        <end position="87"/>
    </location>
</feature>
<feature type="transmembrane region" description="Helical" evidence="1">
    <location>
        <begin position="63"/>
        <end position="82"/>
    </location>
</feature>
<gene>
    <name evidence="4" type="ORF">HHA04nite_05630</name>
</gene>